<feature type="compositionally biased region" description="Low complexity" evidence="1">
    <location>
        <begin position="31"/>
        <end position="68"/>
    </location>
</feature>
<dbReference type="AlphaFoldDB" id="A0A5P1X1J1"/>
<evidence type="ECO:0000256" key="1">
    <source>
        <dbReference type="SAM" id="MobiDB-lite"/>
    </source>
</evidence>
<dbReference type="Proteomes" id="UP000325295">
    <property type="component" value="Chromosome"/>
</dbReference>
<dbReference type="PROSITE" id="PS51257">
    <property type="entry name" value="PROKAR_LIPOPROTEIN"/>
    <property type="match status" value="1"/>
</dbReference>
<sequence length="151" mass="15448">MKKILGIFSIVVISLSLTACGSSADKKDSSSKSSSSSVSSNKKATSSNKKNSSSRSSSTPAASSSSASGLDQSREAITAQETANGNKPLSFEPIQSAAQAEALLTKNYGDKGWTTAHGSVGLSSPIYFSVNSNDGQTLVVYATGQVKPMGE</sequence>
<feature type="signal peptide" evidence="2">
    <location>
        <begin position="1"/>
        <end position="24"/>
    </location>
</feature>
<feature type="chain" id="PRO_5025039518" description="Lipoprotein" evidence="2">
    <location>
        <begin position="25"/>
        <end position="151"/>
    </location>
</feature>
<dbReference type="EMBL" id="CP043939">
    <property type="protein sequence ID" value="QER66539.1"/>
    <property type="molecule type" value="Genomic_DNA"/>
</dbReference>
<protein>
    <recommendedName>
        <fullName evidence="5">Lipoprotein</fullName>
    </recommendedName>
</protein>
<gene>
    <name evidence="3" type="ORF">F0161_00745</name>
</gene>
<evidence type="ECO:0000313" key="3">
    <source>
        <dbReference type="EMBL" id="QER66539.1"/>
    </source>
</evidence>
<evidence type="ECO:0000256" key="2">
    <source>
        <dbReference type="SAM" id="SignalP"/>
    </source>
</evidence>
<accession>A0A5P1X1J1</accession>
<name>A0A5P1X1J1_9LACO</name>
<dbReference type="RefSeq" id="WP_150203160.1">
    <property type="nucleotide sequence ID" value="NZ_CAUQTN010000096.1"/>
</dbReference>
<keyword evidence="2" id="KW-0732">Signal</keyword>
<evidence type="ECO:0008006" key="5">
    <source>
        <dbReference type="Google" id="ProtNLM"/>
    </source>
</evidence>
<keyword evidence="4" id="KW-1185">Reference proteome</keyword>
<dbReference type="OrthoDB" id="2296643at2"/>
<feature type="region of interest" description="Disordered" evidence="1">
    <location>
        <begin position="21"/>
        <end position="92"/>
    </location>
</feature>
<organism evidence="3 4">
    <name type="scientific">Paucilactobacillus nenjiangensis</name>
    <dbReference type="NCBI Taxonomy" id="1296540"/>
    <lineage>
        <taxon>Bacteria</taxon>
        <taxon>Bacillati</taxon>
        <taxon>Bacillota</taxon>
        <taxon>Bacilli</taxon>
        <taxon>Lactobacillales</taxon>
        <taxon>Lactobacillaceae</taxon>
        <taxon>Paucilactobacillus</taxon>
    </lineage>
</organism>
<dbReference type="KEGG" id="lnn:F0161_00745"/>
<reference evidence="3 4" key="1">
    <citation type="submission" date="2019-09" db="EMBL/GenBank/DDBJ databases">
        <title>Complete Genome Sequence of Lactobacillus nenjiangensis SH-Y15, isolated from sauerkraut.</title>
        <authorList>
            <person name="Yang H."/>
        </authorList>
    </citation>
    <scope>NUCLEOTIDE SEQUENCE [LARGE SCALE GENOMIC DNA]</scope>
    <source>
        <strain evidence="3 4">SH-Y15</strain>
    </source>
</reference>
<evidence type="ECO:0000313" key="4">
    <source>
        <dbReference type="Proteomes" id="UP000325295"/>
    </source>
</evidence>
<proteinExistence type="predicted"/>